<name>A0ABY8PMG7_9PSED</name>
<proteinExistence type="predicted"/>
<protein>
    <submittedName>
        <fullName evidence="1">Uncharacterized protein</fullName>
    </submittedName>
</protein>
<geneLocation type="plasmid" evidence="1 2">
    <name>unnamed</name>
</geneLocation>
<organism evidence="1 2">
    <name type="scientific">Pseudomonas viciae</name>
    <dbReference type="NCBI Taxonomy" id="2505979"/>
    <lineage>
        <taxon>Bacteria</taxon>
        <taxon>Pseudomonadati</taxon>
        <taxon>Pseudomonadota</taxon>
        <taxon>Gammaproteobacteria</taxon>
        <taxon>Pseudomonadales</taxon>
        <taxon>Pseudomonadaceae</taxon>
        <taxon>Pseudomonas</taxon>
    </lineage>
</organism>
<keyword evidence="1" id="KW-0614">Plasmid</keyword>
<reference evidence="1 2" key="1">
    <citation type="journal article" date="2012" name="Appl. Soil Ecol.">
        <title>Isolation and characterization of new plant growth-promoting bacterial endophytes.</title>
        <authorList>
            <person name="Rashid S."/>
            <person name="Charles T.C."/>
            <person name="Glick B.R."/>
        </authorList>
    </citation>
    <scope>NUCLEOTIDE SEQUENCE [LARGE SCALE GENOMIC DNA]</scope>
    <source>
        <strain evidence="1 2">YsS1</strain>
        <plasmid evidence="1 2">unnamed</plasmid>
    </source>
</reference>
<sequence>MDIEQCSSCFADLEPAQIGLCDECQPTATERFLSVISVQARASILDAVAAHYGITADAALAEVTAKDAEHLLDYLREPLRSDTLALMQRYRMQ</sequence>
<dbReference type="RefSeq" id="WP_280944990.1">
    <property type="nucleotide sequence ID" value="NZ_CP123772.1"/>
</dbReference>
<evidence type="ECO:0000313" key="1">
    <source>
        <dbReference type="EMBL" id="WGO96407.1"/>
    </source>
</evidence>
<accession>A0ABY8PMG7</accession>
<gene>
    <name evidence="1" type="ORF">QCD61_28330</name>
</gene>
<evidence type="ECO:0000313" key="2">
    <source>
        <dbReference type="Proteomes" id="UP001227386"/>
    </source>
</evidence>
<keyword evidence="2" id="KW-1185">Reference proteome</keyword>
<dbReference type="EMBL" id="CP123772">
    <property type="protein sequence ID" value="WGO96407.1"/>
    <property type="molecule type" value="Genomic_DNA"/>
</dbReference>
<dbReference type="Proteomes" id="UP001227386">
    <property type="component" value="Plasmid unnamed"/>
</dbReference>